<gene>
    <name evidence="2" type="ORF">FPCIR_9724</name>
</gene>
<evidence type="ECO:0000313" key="3">
    <source>
        <dbReference type="Proteomes" id="UP000546213"/>
    </source>
</evidence>
<comment type="caution">
    <text evidence="2">The sequence shown here is derived from an EMBL/GenBank/DDBJ whole genome shotgun (WGS) entry which is preliminary data.</text>
</comment>
<organism evidence="2 3">
    <name type="scientific">Fusarium pseudocircinatum</name>
    <dbReference type="NCBI Taxonomy" id="56676"/>
    <lineage>
        <taxon>Eukaryota</taxon>
        <taxon>Fungi</taxon>
        <taxon>Dikarya</taxon>
        <taxon>Ascomycota</taxon>
        <taxon>Pezizomycotina</taxon>
        <taxon>Sordariomycetes</taxon>
        <taxon>Hypocreomycetidae</taxon>
        <taxon>Hypocreales</taxon>
        <taxon>Nectriaceae</taxon>
        <taxon>Fusarium</taxon>
        <taxon>Fusarium fujikuroi species complex</taxon>
    </lineage>
</organism>
<dbReference type="OrthoDB" id="5093197at2759"/>
<dbReference type="AlphaFoldDB" id="A0A8H5NXN8"/>
<feature type="compositionally biased region" description="Basic and acidic residues" evidence="1">
    <location>
        <begin position="289"/>
        <end position="299"/>
    </location>
</feature>
<sequence>MAGNCDSPNSFLFDVFRELNPKAPPAPLDLLSTASSVFHQRSERFQREVLARKDAEIEARFVATREARIKEKLGALGEEDEDWDKEETSEDEWYEDEYEDEIPSGEDVEAFISGVIAKEATGPVLDPAIGESIEDHRKRMKTLEDRIQGYQLSKFVLEDVRGDPLRYVEGFPVSLVNAFCRLRPLVPVRNTGTCVCLQCQVKGERCSRNDNYSAACERCRRHGDLCLVKDSKNPIAVCWWFARGQETDNIEQVELEWWLERLENKGQAEGVQAFPVWPEVGDSPSNNRGQEEMPKKWQDFLKGSAKRKISAR</sequence>
<name>A0A8H5NXN8_9HYPO</name>
<proteinExistence type="predicted"/>
<reference evidence="2 3" key="1">
    <citation type="submission" date="2020-05" db="EMBL/GenBank/DDBJ databases">
        <title>Identification and distribution of gene clusters putatively required for synthesis of sphingolipid metabolism inhibitors in phylogenetically diverse species of the filamentous fungus Fusarium.</title>
        <authorList>
            <person name="Kim H.-S."/>
            <person name="Busman M."/>
            <person name="Brown D.W."/>
            <person name="Divon H."/>
            <person name="Uhlig S."/>
            <person name="Proctor R.H."/>
        </authorList>
    </citation>
    <scope>NUCLEOTIDE SEQUENCE [LARGE SCALE GENOMIC DNA]</scope>
    <source>
        <strain evidence="2 3">NRRL 36939</strain>
    </source>
</reference>
<feature type="region of interest" description="Disordered" evidence="1">
    <location>
        <begin position="275"/>
        <end position="312"/>
    </location>
</feature>
<dbReference type="Proteomes" id="UP000546213">
    <property type="component" value="Unassembled WGS sequence"/>
</dbReference>
<protein>
    <submittedName>
        <fullName evidence="2">Uncharacterized protein</fullName>
    </submittedName>
</protein>
<accession>A0A8H5NXN8</accession>
<dbReference type="EMBL" id="JAAOAS010000272">
    <property type="protein sequence ID" value="KAF5582174.1"/>
    <property type="molecule type" value="Genomic_DNA"/>
</dbReference>
<evidence type="ECO:0000256" key="1">
    <source>
        <dbReference type="SAM" id="MobiDB-lite"/>
    </source>
</evidence>
<evidence type="ECO:0000313" key="2">
    <source>
        <dbReference type="EMBL" id="KAF5582174.1"/>
    </source>
</evidence>
<keyword evidence="3" id="KW-1185">Reference proteome</keyword>